<dbReference type="SUPFAM" id="SSF52540">
    <property type="entry name" value="P-loop containing nucleoside triphosphate hydrolases"/>
    <property type="match status" value="1"/>
</dbReference>
<sequence length="191" mass="21709">MPNIYVISGCNGAGKTTASYTVLPEILNCKEFVNADNIAAGISPFNPESVALSAGRIMLERIHELIKEGADFAFETTLSTKSYRNLILDAQKKGYTVTLLYFWLDSPALAMQRVKKRVERGGHHIPDNVVERRYHRGLTNLFNLYLPICDYWMVLDNMDLVPEIIAKQNEFGESIVNNELWSRLKAEYYGK</sequence>
<dbReference type="RefSeq" id="WP_133584167.1">
    <property type="nucleotide sequence ID" value="NZ_SNYV01000013.1"/>
</dbReference>
<organism evidence="4 5">
    <name type="scientific">Sphingobacterium yanglingense</name>
    <dbReference type="NCBI Taxonomy" id="1437280"/>
    <lineage>
        <taxon>Bacteria</taxon>
        <taxon>Pseudomonadati</taxon>
        <taxon>Bacteroidota</taxon>
        <taxon>Sphingobacteriia</taxon>
        <taxon>Sphingobacteriales</taxon>
        <taxon>Sphingobacteriaceae</taxon>
        <taxon>Sphingobacterium</taxon>
    </lineage>
</organism>
<dbReference type="Pfam" id="PF06414">
    <property type="entry name" value="Zeta_toxin"/>
    <property type="match status" value="1"/>
</dbReference>
<evidence type="ECO:0000256" key="2">
    <source>
        <dbReference type="ARBA" id="ARBA00022840"/>
    </source>
</evidence>
<dbReference type="InterPro" id="IPR010488">
    <property type="entry name" value="Zeta_toxin_domain"/>
</dbReference>
<protein>
    <submittedName>
        <fullName evidence="4">Putative ABC-type ATPase</fullName>
    </submittedName>
</protein>
<evidence type="ECO:0000313" key="5">
    <source>
        <dbReference type="Proteomes" id="UP000295292"/>
    </source>
</evidence>
<reference evidence="4 5" key="1">
    <citation type="submission" date="2019-03" db="EMBL/GenBank/DDBJ databases">
        <title>Genomic Encyclopedia of Archaeal and Bacterial Type Strains, Phase II (KMG-II): from individual species to whole genera.</title>
        <authorList>
            <person name="Goeker M."/>
        </authorList>
    </citation>
    <scope>NUCLEOTIDE SEQUENCE [LARGE SCALE GENOMIC DNA]</scope>
    <source>
        <strain evidence="4 5">DSM 28353</strain>
    </source>
</reference>
<accession>A0A4R6WHB5</accession>
<keyword evidence="1" id="KW-0547">Nucleotide-binding</keyword>
<dbReference type="EMBL" id="SNYV01000013">
    <property type="protein sequence ID" value="TDQ77896.1"/>
    <property type="molecule type" value="Genomic_DNA"/>
</dbReference>
<proteinExistence type="predicted"/>
<feature type="domain" description="Zeta toxin" evidence="3">
    <location>
        <begin position="2"/>
        <end position="135"/>
    </location>
</feature>
<dbReference type="InterPro" id="IPR027417">
    <property type="entry name" value="P-loop_NTPase"/>
</dbReference>
<dbReference type="AlphaFoldDB" id="A0A4R6WHB5"/>
<gene>
    <name evidence="4" type="ORF">CLV99_1866</name>
</gene>
<keyword evidence="5" id="KW-1185">Reference proteome</keyword>
<dbReference type="GO" id="GO:0005524">
    <property type="term" value="F:ATP binding"/>
    <property type="evidence" value="ECO:0007669"/>
    <property type="project" value="UniProtKB-KW"/>
</dbReference>
<dbReference type="Gene3D" id="3.40.50.300">
    <property type="entry name" value="P-loop containing nucleotide triphosphate hydrolases"/>
    <property type="match status" value="1"/>
</dbReference>
<keyword evidence="2" id="KW-0067">ATP-binding</keyword>
<comment type="caution">
    <text evidence="4">The sequence shown here is derived from an EMBL/GenBank/DDBJ whole genome shotgun (WGS) entry which is preliminary data.</text>
</comment>
<name>A0A4R6WHB5_9SPHI</name>
<dbReference type="PANTHER" id="PTHR39206:SF1">
    <property type="entry name" value="SLL8004 PROTEIN"/>
    <property type="match status" value="1"/>
</dbReference>
<dbReference type="GO" id="GO:0016301">
    <property type="term" value="F:kinase activity"/>
    <property type="evidence" value="ECO:0007669"/>
    <property type="project" value="InterPro"/>
</dbReference>
<evidence type="ECO:0000313" key="4">
    <source>
        <dbReference type="EMBL" id="TDQ77896.1"/>
    </source>
</evidence>
<dbReference type="PANTHER" id="PTHR39206">
    <property type="entry name" value="SLL8004 PROTEIN"/>
    <property type="match status" value="1"/>
</dbReference>
<dbReference type="Proteomes" id="UP000295292">
    <property type="component" value="Unassembled WGS sequence"/>
</dbReference>
<dbReference type="OrthoDB" id="9791543at2"/>
<evidence type="ECO:0000259" key="3">
    <source>
        <dbReference type="Pfam" id="PF06414"/>
    </source>
</evidence>
<evidence type="ECO:0000256" key="1">
    <source>
        <dbReference type="ARBA" id="ARBA00022741"/>
    </source>
</evidence>